<dbReference type="EMBL" id="VEPZ02000072">
    <property type="protein sequence ID" value="KAE8734341.1"/>
    <property type="molecule type" value="Genomic_DNA"/>
</dbReference>
<gene>
    <name evidence="1" type="ORF">F3Y22_tig00000773pilonHSYRG00234</name>
</gene>
<evidence type="ECO:0000313" key="2">
    <source>
        <dbReference type="Proteomes" id="UP000436088"/>
    </source>
</evidence>
<dbReference type="PANTHER" id="PTHR37220:SF1">
    <property type="entry name" value="O-FUCOSYLTRANSFERASE 23"/>
    <property type="match status" value="1"/>
</dbReference>
<dbReference type="PANTHER" id="PTHR37220">
    <property type="entry name" value="O-FUCOSYLTRANSFERASE 23"/>
    <property type="match status" value="1"/>
</dbReference>
<accession>A0A6A3D4Q6</accession>
<dbReference type="AlphaFoldDB" id="A0A6A3D4Q6"/>
<name>A0A6A3D4Q6_HIBSY</name>
<organism evidence="1 2">
    <name type="scientific">Hibiscus syriacus</name>
    <name type="common">Rose of Sharon</name>
    <dbReference type="NCBI Taxonomy" id="106335"/>
    <lineage>
        <taxon>Eukaryota</taxon>
        <taxon>Viridiplantae</taxon>
        <taxon>Streptophyta</taxon>
        <taxon>Embryophyta</taxon>
        <taxon>Tracheophyta</taxon>
        <taxon>Spermatophyta</taxon>
        <taxon>Magnoliopsida</taxon>
        <taxon>eudicotyledons</taxon>
        <taxon>Gunneridae</taxon>
        <taxon>Pentapetalae</taxon>
        <taxon>rosids</taxon>
        <taxon>malvids</taxon>
        <taxon>Malvales</taxon>
        <taxon>Malvaceae</taxon>
        <taxon>Malvoideae</taxon>
        <taxon>Hibiscus</taxon>
    </lineage>
</organism>
<comment type="caution">
    <text evidence="1">The sequence shown here is derived from an EMBL/GenBank/DDBJ whole genome shotgun (WGS) entry which is preliminary data.</text>
</comment>
<reference evidence="1" key="1">
    <citation type="submission" date="2019-09" db="EMBL/GenBank/DDBJ databases">
        <title>Draft genome information of white flower Hibiscus syriacus.</title>
        <authorList>
            <person name="Kim Y.-M."/>
        </authorList>
    </citation>
    <scope>NUCLEOTIDE SEQUENCE [LARGE SCALE GENOMIC DNA]</scope>
    <source>
        <strain evidence="1">YM2019G1</strain>
    </source>
</reference>
<sequence>MGLESPTVADLAVADSLLNDSSILDGWTKGLLPFEKKKLRVEGIYKKHPYLIQSAIDYELCSRADIFVGNSFSTFSILIVLDSTQRMIRMGITDHAASMFDGHLMHIIYQGNQMVLRNG</sequence>
<dbReference type="Gene3D" id="3.40.50.11350">
    <property type="match status" value="1"/>
</dbReference>
<keyword evidence="2" id="KW-1185">Reference proteome</keyword>
<dbReference type="Proteomes" id="UP000436088">
    <property type="component" value="Unassembled WGS sequence"/>
</dbReference>
<evidence type="ECO:0000313" key="1">
    <source>
        <dbReference type="EMBL" id="KAE8734341.1"/>
    </source>
</evidence>
<dbReference type="InterPro" id="IPR044982">
    <property type="entry name" value="AtOFT1-like"/>
</dbReference>
<dbReference type="GO" id="GO:0009875">
    <property type="term" value="P:pollen-pistil interaction"/>
    <property type="evidence" value="ECO:0007669"/>
    <property type="project" value="InterPro"/>
</dbReference>
<proteinExistence type="predicted"/>
<protein>
    <submittedName>
        <fullName evidence="1">Uncharacterized protein</fullName>
    </submittedName>
</protein>